<dbReference type="EMBL" id="JBEAFC010000008">
    <property type="protein sequence ID" value="KAL1545247.1"/>
    <property type="molecule type" value="Genomic_DNA"/>
</dbReference>
<evidence type="ECO:0000313" key="2">
    <source>
        <dbReference type="Proteomes" id="UP001567538"/>
    </source>
</evidence>
<dbReference type="AlphaFoldDB" id="A0ABD1GM82"/>
<reference evidence="1 2" key="1">
    <citation type="submission" date="2024-06" db="EMBL/GenBank/DDBJ databases">
        <title>A chromosome level genome sequence of Diviner's sage (Salvia divinorum).</title>
        <authorList>
            <person name="Ford S.A."/>
            <person name="Ro D.-K."/>
            <person name="Ness R.W."/>
            <person name="Phillips M.A."/>
        </authorList>
    </citation>
    <scope>NUCLEOTIDE SEQUENCE [LARGE SCALE GENOMIC DNA]</scope>
    <source>
        <strain evidence="1">SAF-2024a</strain>
        <tissue evidence="1">Leaf</tissue>
    </source>
</reference>
<sequence length="91" mass="10991">MASKRSQFSLDDSQTHQLTNVRLRRNRGGDYKTDCDDDQWDQIVKVDHNARFMRNKSWPYWEHWQDTDSGLWRLWTSVLYYVLVAFSSFAI</sequence>
<gene>
    <name evidence="1" type="ORF">AAHA92_21994</name>
</gene>
<comment type="caution">
    <text evidence="1">The sequence shown here is derived from an EMBL/GenBank/DDBJ whole genome shotgun (WGS) entry which is preliminary data.</text>
</comment>
<evidence type="ECO:0000313" key="1">
    <source>
        <dbReference type="EMBL" id="KAL1545247.1"/>
    </source>
</evidence>
<organism evidence="1 2">
    <name type="scientific">Salvia divinorum</name>
    <name type="common">Maria pastora</name>
    <name type="synonym">Diviner's sage</name>
    <dbReference type="NCBI Taxonomy" id="28513"/>
    <lineage>
        <taxon>Eukaryota</taxon>
        <taxon>Viridiplantae</taxon>
        <taxon>Streptophyta</taxon>
        <taxon>Embryophyta</taxon>
        <taxon>Tracheophyta</taxon>
        <taxon>Spermatophyta</taxon>
        <taxon>Magnoliopsida</taxon>
        <taxon>eudicotyledons</taxon>
        <taxon>Gunneridae</taxon>
        <taxon>Pentapetalae</taxon>
        <taxon>asterids</taxon>
        <taxon>lamiids</taxon>
        <taxon>Lamiales</taxon>
        <taxon>Lamiaceae</taxon>
        <taxon>Nepetoideae</taxon>
        <taxon>Mentheae</taxon>
        <taxon>Salviinae</taxon>
        <taxon>Salvia</taxon>
        <taxon>Salvia subgen. Calosphace</taxon>
    </lineage>
</organism>
<accession>A0ABD1GM82</accession>
<dbReference type="Proteomes" id="UP001567538">
    <property type="component" value="Unassembled WGS sequence"/>
</dbReference>
<name>A0ABD1GM82_SALDI</name>
<proteinExistence type="predicted"/>
<protein>
    <submittedName>
        <fullName evidence="1">Uncharacterized protein</fullName>
    </submittedName>
</protein>
<keyword evidence="2" id="KW-1185">Reference proteome</keyword>